<dbReference type="OrthoDB" id="26242at2759"/>
<dbReference type="GO" id="GO:0006893">
    <property type="term" value="P:Golgi to plasma membrane transport"/>
    <property type="evidence" value="ECO:0007669"/>
    <property type="project" value="UniProtKB-UniRule"/>
</dbReference>
<feature type="region of interest" description="Disordered" evidence="5">
    <location>
        <begin position="526"/>
        <end position="556"/>
    </location>
</feature>
<dbReference type="InterPro" id="IPR039481">
    <property type="entry name" value="EXOC2/Sec5_N_dom"/>
</dbReference>
<evidence type="ECO:0000256" key="3">
    <source>
        <dbReference type="ARBA" id="ARBA00022483"/>
    </source>
</evidence>
<evidence type="ECO:0000256" key="5">
    <source>
        <dbReference type="SAM" id="MobiDB-lite"/>
    </source>
</evidence>
<name>A0A9W8I9H8_9FUNG</name>
<evidence type="ECO:0000256" key="2">
    <source>
        <dbReference type="ARBA" id="ARBA00022448"/>
    </source>
</evidence>
<gene>
    <name evidence="7" type="primary">SEC5</name>
    <name evidence="7" type="ORF">IWW36_004566</name>
</gene>
<feature type="region of interest" description="Disordered" evidence="5">
    <location>
        <begin position="229"/>
        <end position="254"/>
    </location>
</feature>
<protein>
    <recommendedName>
        <fullName evidence="4">Exocyst complex component SEC5</fullName>
    </recommendedName>
</protein>
<dbReference type="PANTHER" id="PTHR13043:SF1">
    <property type="entry name" value="EXOCYST COMPLEX COMPONENT 2"/>
    <property type="match status" value="1"/>
</dbReference>
<proteinExistence type="inferred from homology"/>
<evidence type="ECO:0000256" key="4">
    <source>
        <dbReference type="RuleBase" id="RU365069"/>
    </source>
</evidence>
<evidence type="ECO:0000313" key="8">
    <source>
        <dbReference type="Proteomes" id="UP001139887"/>
    </source>
</evidence>
<dbReference type="GO" id="GO:0006887">
    <property type="term" value="P:exocytosis"/>
    <property type="evidence" value="ECO:0007669"/>
    <property type="project" value="UniProtKB-KW"/>
</dbReference>
<evidence type="ECO:0000313" key="7">
    <source>
        <dbReference type="EMBL" id="KAJ2845967.1"/>
    </source>
</evidence>
<feature type="compositionally biased region" description="Basic and acidic residues" evidence="5">
    <location>
        <begin position="545"/>
        <end position="556"/>
    </location>
</feature>
<feature type="compositionally biased region" description="Polar residues" evidence="5">
    <location>
        <begin position="526"/>
        <end position="535"/>
    </location>
</feature>
<feature type="non-terminal residue" evidence="7">
    <location>
        <position position="1"/>
    </location>
</feature>
<dbReference type="InterPro" id="IPR029175">
    <property type="entry name" value="EXOC2/Sec5"/>
</dbReference>
<keyword evidence="3 4" id="KW-0268">Exocytosis</keyword>
<feature type="domain" description="Exocyst complex component EXOC2/Sec5 N-terminal" evidence="6">
    <location>
        <begin position="2"/>
        <end position="912"/>
    </location>
</feature>
<comment type="similarity">
    <text evidence="1 4">Belongs to the SEC5 family.</text>
</comment>
<sequence length="915" mass="103778">GARLLRESVSQGTEALKILVHNNFDRFVDTRVKIDQLYEEMKTRSLNDRAEFGTRAFNQSLQSTTRKADEIYNPIIERRARAEKIRSTLSVIERYKFYFNLPSSLIEYTRQGRFDVAVREYKKGRQLLQAVTDGAMEDGSQATALGKIFQHVWNEVQESVVELRTALFRRLAQPSRAYSEQENVIRHLLEIDPGETDPVAFYLERQHTWIVDKMAEDYREHRLKAVPPVYRPTGTAAGARSPTTSTGPEPSLDDERRAAELERALGIESFEDFPAFSHGRDVEFHAWKHIYAAVRALSQTLVRRLPDFWKLCQAFMEEMYQKPAAPGAGRRRRQGLNLEKVSKCHTLLEEIIETYSRHVLRLLGILGEDEAVVNLESLDRAHIAATMQRIPQTHALLAGHFMSAISEMVVNAANDIEAIDMAQEPAIILANLISQLKAGLVLFLCEMWDRDARAMPLHENWRLHHGTAYWPPFFIGRRDNATNSDDSPAAVAETIANTELVPLFLRTAQTVLGQLGAIHAVALQPSKGSHGTHGQTPHFDATFDEGQRQQSERSHKMHDMAMDHVKRTFFGSMYAFLDSLHMLVFNTQAQDGASASERLLADSSSSVLQPSQRSKAGKPQRRLSFNSPPKTDAGTELTTRRRHSVAEATSERNTHSFHVLATLCNLTAFRLFVVPDLLHAKAVRYTFRLDMADELPHLELLLRRLDDMIFSFYICDKARELSAIVRRGVLMGGFSWTTAEMPRDTQPYVSEALLYLVFTHAEIMDLIAEVGAGGEHHMVKQQPLTKRVFQVLTANLAQDMLESIRAIDAFSEGGMLQCVLEAQVIQQTLQSYMTAPATECFRLLYAYVRAAYDRAQERARKLAAQQGRAVPEPAPGDLREINGVKLTTTHWDVIRKLLRDCTRRTQIQFRCFQPL</sequence>
<keyword evidence="8" id="KW-1185">Reference proteome</keyword>
<dbReference type="PANTHER" id="PTHR13043">
    <property type="entry name" value="EXOCYST COMPLEX COMPONENT SEC5"/>
    <property type="match status" value="1"/>
</dbReference>
<feature type="compositionally biased region" description="Low complexity" evidence="5">
    <location>
        <begin position="603"/>
        <end position="614"/>
    </location>
</feature>
<dbReference type="GO" id="GO:0015031">
    <property type="term" value="P:protein transport"/>
    <property type="evidence" value="ECO:0007669"/>
    <property type="project" value="UniProtKB-KW"/>
</dbReference>
<organism evidence="7 8">
    <name type="scientific">Coemansia brasiliensis</name>
    <dbReference type="NCBI Taxonomy" id="2650707"/>
    <lineage>
        <taxon>Eukaryota</taxon>
        <taxon>Fungi</taxon>
        <taxon>Fungi incertae sedis</taxon>
        <taxon>Zoopagomycota</taxon>
        <taxon>Kickxellomycotina</taxon>
        <taxon>Kickxellomycetes</taxon>
        <taxon>Kickxellales</taxon>
        <taxon>Kickxellaceae</taxon>
        <taxon>Coemansia</taxon>
    </lineage>
</organism>
<dbReference type="AlphaFoldDB" id="A0A9W8I9H8"/>
<accession>A0A9W8I9H8</accession>
<evidence type="ECO:0000256" key="1">
    <source>
        <dbReference type="ARBA" id="ARBA00010578"/>
    </source>
</evidence>
<dbReference type="Proteomes" id="UP001139887">
    <property type="component" value="Unassembled WGS sequence"/>
</dbReference>
<dbReference type="EMBL" id="JANBUW010000658">
    <property type="protein sequence ID" value="KAJ2845967.1"/>
    <property type="molecule type" value="Genomic_DNA"/>
</dbReference>
<feature type="region of interest" description="Disordered" evidence="5">
    <location>
        <begin position="603"/>
        <end position="649"/>
    </location>
</feature>
<dbReference type="Pfam" id="PF15469">
    <property type="entry name" value="Sec5"/>
    <property type="match status" value="1"/>
</dbReference>
<comment type="subunit">
    <text evidence="4">Component of the exocyst complex.</text>
</comment>
<keyword evidence="4" id="KW-0653">Protein transport</keyword>
<comment type="function">
    <text evidence="4">Component of the exocyst complex involved in the docking of exocytic vesicles with fusion sites on the plasma membrane.</text>
</comment>
<comment type="caution">
    <text evidence="7">The sequence shown here is derived from an EMBL/GenBank/DDBJ whole genome shotgun (WGS) entry which is preliminary data.</text>
</comment>
<keyword evidence="2 4" id="KW-0813">Transport</keyword>
<dbReference type="GO" id="GO:0000145">
    <property type="term" value="C:exocyst"/>
    <property type="evidence" value="ECO:0007669"/>
    <property type="project" value="UniProtKB-UniRule"/>
</dbReference>
<evidence type="ECO:0000259" key="6">
    <source>
        <dbReference type="Pfam" id="PF15469"/>
    </source>
</evidence>
<reference evidence="7" key="1">
    <citation type="submission" date="2022-07" db="EMBL/GenBank/DDBJ databases">
        <title>Phylogenomic reconstructions and comparative analyses of Kickxellomycotina fungi.</title>
        <authorList>
            <person name="Reynolds N.K."/>
            <person name="Stajich J.E."/>
            <person name="Barry K."/>
            <person name="Grigoriev I.V."/>
            <person name="Crous P."/>
            <person name="Smith M.E."/>
        </authorList>
    </citation>
    <scope>NUCLEOTIDE SEQUENCE</scope>
    <source>
        <strain evidence="7">NRRL 1566</strain>
    </source>
</reference>